<evidence type="ECO:0000256" key="7">
    <source>
        <dbReference type="SAM" id="Phobius"/>
    </source>
</evidence>
<evidence type="ECO:0000256" key="6">
    <source>
        <dbReference type="SAM" id="MobiDB-lite"/>
    </source>
</evidence>
<keyword evidence="5" id="KW-0411">Iron-sulfur</keyword>
<protein>
    <submittedName>
        <fullName evidence="9">(Fe-S)-binding protein</fullName>
    </submittedName>
</protein>
<keyword evidence="7" id="KW-1133">Transmembrane helix</keyword>
<feature type="transmembrane region" description="Helical" evidence="7">
    <location>
        <begin position="201"/>
        <end position="229"/>
    </location>
</feature>
<keyword evidence="7" id="KW-0472">Membrane</keyword>
<dbReference type="InterPro" id="IPR004017">
    <property type="entry name" value="Cys_rich_dom"/>
</dbReference>
<keyword evidence="4" id="KW-0408">Iron</keyword>
<dbReference type="Gene3D" id="1.10.1060.10">
    <property type="entry name" value="Alpha-helical ferredoxin"/>
    <property type="match status" value="1"/>
</dbReference>
<dbReference type="PROSITE" id="PS51379">
    <property type="entry name" value="4FE4S_FER_2"/>
    <property type="match status" value="2"/>
</dbReference>
<keyword evidence="3" id="KW-0560">Oxidoreductase</keyword>
<dbReference type="InterPro" id="IPR051460">
    <property type="entry name" value="HdrC_iron-sulfur_subunit"/>
</dbReference>
<evidence type="ECO:0000256" key="2">
    <source>
        <dbReference type="ARBA" id="ARBA00022723"/>
    </source>
</evidence>
<dbReference type="Proteomes" id="UP001596244">
    <property type="component" value="Unassembled WGS sequence"/>
</dbReference>
<name>A0ABW1QBE9_9CORY</name>
<evidence type="ECO:0000313" key="9">
    <source>
        <dbReference type="EMBL" id="MFC6146737.1"/>
    </source>
</evidence>
<proteinExistence type="predicted"/>
<dbReference type="RefSeq" id="WP_377001349.1">
    <property type="nucleotide sequence ID" value="NZ_JBHSQE010000005.1"/>
</dbReference>
<feature type="compositionally biased region" description="Low complexity" evidence="6">
    <location>
        <begin position="977"/>
        <end position="990"/>
    </location>
</feature>
<dbReference type="PANTHER" id="PTHR43255">
    <property type="entry name" value="IRON-SULFUR-BINDING OXIDOREDUCTASE FADF-RELATED-RELATED"/>
    <property type="match status" value="1"/>
</dbReference>
<evidence type="ECO:0000313" key="10">
    <source>
        <dbReference type="Proteomes" id="UP001596244"/>
    </source>
</evidence>
<feature type="compositionally biased region" description="Pro residues" evidence="6">
    <location>
        <begin position="823"/>
        <end position="976"/>
    </location>
</feature>
<feature type="region of interest" description="Disordered" evidence="6">
    <location>
        <begin position="700"/>
        <end position="1016"/>
    </location>
</feature>
<dbReference type="Pfam" id="PF13237">
    <property type="entry name" value="Fer4_10"/>
    <property type="match status" value="1"/>
</dbReference>
<accession>A0ABW1QBE9</accession>
<comment type="caution">
    <text evidence="9">The sequence shown here is derived from an EMBL/GenBank/DDBJ whole genome shotgun (WGS) entry which is preliminary data.</text>
</comment>
<dbReference type="InterPro" id="IPR017900">
    <property type="entry name" value="4Fe4S_Fe_S_CS"/>
</dbReference>
<dbReference type="EMBL" id="JBHSQE010000005">
    <property type="protein sequence ID" value="MFC6146737.1"/>
    <property type="molecule type" value="Genomic_DNA"/>
</dbReference>
<evidence type="ECO:0000256" key="3">
    <source>
        <dbReference type="ARBA" id="ARBA00023002"/>
    </source>
</evidence>
<feature type="compositionally biased region" description="Pro residues" evidence="6">
    <location>
        <begin position="991"/>
        <end position="1000"/>
    </location>
</feature>
<feature type="domain" description="4Fe-4S ferredoxin-type" evidence="8">
    <location>
        <begin position="295"/>
        <end position="325"/>
    </location>
</feature>
<dbReference type="InterPro" id="IPR017896">
    <property type="entry name" value="4Fe4S_Fe-S-bd"/>
</dbReference>
<dbReference type="InterPro" id="IPR009051">
    <property type="entry name" value="Helical_ferredxn"/>
</dbReference>
<evidence type="ECO:0000256" key="5">
    <source>
        <dbReference type="ARBA" id="ARBA00023014"/>
    </source>
</evidence>
<feature type="domain" description="4Fe-4S ferredoxin-type" evidence="8">
    <location>
        <begin position="349"/>
        <end position="380"/>
    </location>
</feature>
<dbReference type="PROSITE" id="PS00198">
    <property type="entry name" value="4FE4S_FER_1"/>
    <property type="match status" value="1"/>
</dbReference>
<gene>
    <name evidence="9" type="ORF">ACFPUZ_07960</name>
</gene>
<keyword evidence="2" id="KW-0479">Metal-binding</keyword>
<reference evidence="10" key="1">
    <citation type="journal article" date="2019" name="Int. J. Syst. Evol. Microbiol.">
        <title>The Global Catalogue of Microorganisms (GCM) 10K type strain sequencing project: providing services to taxonomists for standard genome sequencing and annotation.</title>
        <authorList>
            <consortium name="The Broad Institute Genomics Platform"/>
            <consortium name="The Broad Institute Genome Sequencing Center for Infectious Disease"/>
            <person name="Wu L."/>
            <person name="Ma J."/>
        </authorList>
    </citation>
    <scope>NUCLEOTIDE SEQUENCE [LARGE SCALE GENOMIC DNA]</scope>
    <source>
        <strain evidence="10">CCUG 51943</strain>
    </source>
</reference>
<dbReference type="SUPFAM" id="SSF46548">
    <property type="entry name" value="alpha-helical ferredoxin"/>
    <property type="match status" value="1"/>
</dbReference>
<keyword evidence="10" id="KW-1185">Reference proteome</keyword>
<feature type="transmembrane region" description="Helical" evidence="7">
    <location>
        <begin position="12"/>
        <end position="35"/>
    </location>
</feature>
<feature type="compositionally biased region" description="Low complexity" evidence="6">
    <location>
        <begin position="813"/>
        <end position="822"/>
    </location>
</feature>
<feature type="transmembrane region" description="Helical" evidence="7">
    <location>
        <begin position="122"/>
        <end position="143"/>
    </location>
</feature>
<sequence length="1016" mass="104732">MIPVDQAVSSSTIALGVLGIVLSLPAWLLFLRAALKMFRFVRAGQPLPAGWRTNNPWQRLSRVVIEVFGHTHFKGRPVVNVAHWLVMVGFLFGVLVWFEAYIQTFNPAGGWPLLGSWGVYRFVEEVLAVGTIGGIIALIIIRLRQGTESRTSRFFGSNSTAARAIEAIVLIEGLGMLLVKAGKIATFGGGHPVADALSRHLAALLPASPVMVSVFALLKLLGGMVFLLLMARNLDWGVGWHRFLSYFNIFFQTNPDGRKALGRLKPMTSGGKMLTLENTEEEDSLGVGTLGDASWKMLLDASTCTDCGRCQDLCPAWNTDKPLNPKLLMTGIRDAALNPHADLDVLSMTSVVPDDVLWACTNCGACVDQCPVDIEHLDHVADLRRFRVLADSEFPSELTGLFKNLEAKGNPWGRNKADRASWVDAARADGIPVPVVGDDIADLTDTEYLFWVGCAGAFDDDGVRTTRAVVELLHTAGVKFAVLSTGETCTGDPARRAGNEFLFQMLATENIATLNDVFEGVPAGQRKIITTCPHCFNTIRNEYPDFDGHFDVFHHTQLLNRLVREKLLQPVPRGPEHRRPVTYHDPCFLGRHNQVYDPPRELVAATGASLVEISPSRDEAFCCGAGGARMYMEETIGRRVNEFRSEQALATGAAEIATGCPFCNTMFTGGVKALDDSADRPAVRDVAQMLRDSVLIDGHLPAPRTPHFLGDVIRPRRSPAVEAAPPEDEANDAPPTAPATVPVAPATPATPSAPGAAVPAAPSAPPAPGSAVPPAPGAAVASAPAAPPAPGSAVPPTPATPPAPGASVPPAPGVAVPAAPVAAAPPAPGSAVPPAPGASVPPAPATPPAPGASVPPAPGVAVPPVPAAPPAPGSAVPPAPGASVPPVPATPPAPGSAVPPAPGASVPPVPGVAVPPVPAAPPAPGSAVPPAPGASVPPTPGIAVPPVPAAPPAPGSAVPPAPGASVPPVPATPPAPGSAVPTAPGASVPASPIPAAPPAPGAARPHLPNDQDEASD</sequence>
<keyword evidence="7" id="KW-0812">Transmembrane</keyword>
<feature type="compositionally biased region" description="Pro residues" evidence="6">
    <location>
        <begin position="762"/>
        <end position="776"/>
    </location>
</feature>
<feature type="compositionally biased region" description="Pro residues" evidence="6">
    <location>
        <begin position="785"/>
        <end position="812"/>
    </location>
</feature>
<feature type="compositionally biased region" description="Low complexity" evidence="6">
    <location>
        <begin position="738"/>
        <end position="761"/>
    </location>
</feature>
<evidence type="ECO:0000256" key="1">
    <source>
        <dbReference type="ARBA" id="ARBA00022485"/>
    </source>
</evidence>
<dbReference type="PANTHER" id="PTHR43255:SF1">
    <property type="entry name" value="IRON-SULFUR-BINDING OXIDOREDUCTASE FADF-RELATED"/>
    <property type="match status" value="1"/>
</dbReference>
<evidence type="ECO:0000259" key="8">
    <source>
        <dbReference type="PROSITE" id="PS51379"/>
    </source>
</evidence>
<feature type="transmembrane region" description="Helical" evidence="7">
    <location>
        <begin position="81"/>
        <end position="102"/>
    </location>
</feature>
<organism evidence="9 10">
    <name type="scientific">Corynebacterium nasicanis</name>
    <dbReference type="NCBI Taxonomy" id="1448267"/>
    <lineage>
        <taxon>Bacteria</taxon>
        <taxon>Bacillati</taxon>
        <taxon>Actinomycetota</taxon>
        <taxon>Actinomycetes</taxon>
        <taxon>Mycobacteriales</taxon>
        <taxon>Corynebacteriaceae</taxon>
        <taxon>Corynebacterium</taxon>
    </lineage>
</organism>
<dbReference type="Pfam" id="PF02754">
    <property type="entry name" value="CCG"/>
    <property type="match status" value="2"/>
</dbReference>
<keyword evidence="1" id="KW-0004">4Fe-4S</keyword>
<evidence type="ECO:0000256" key="4">
    <source>
        <dbReference type="ARBA" id="ARBA00023004"/>
    </source>
</evidence>